<dbReference type="PANTHER" id="PTHR30093:SF44">
    <property type="entry name" value="TYPE II SECRETION SYSTEM CORE PROTEIN G"/>
    <property type="match status" value="1"/>
</dbReference>
<dbReference type="PANTHER" id="PTHR30093">
    <property type="entry name" value="GENERAL SECRETION PATHWAY PROTEIN G"/>
    <property type="match status" value="1"/>
</dbReference>
<comment type="caution">
    <text evidence="7">The sequence shown here is derived from an EMBL/GenBank/DDBJ whole genome shotgun (WGS) entry which is preliminary data.</text>
</comment>
<keyword evidence="3 6" id="KW-0812">Transmembrane</keyword>
<protein>
    <submittedName>
        <fullName evidence="7">Uncharacterized protein</fullName>
    </submittedName>
</protein>
<accession>A0A1G2FY15</accession>
<name>A0A1G2FY15_9BACT</name>
<evidence type="ECO:0000256" key="1">
    <source>
        <dbReference type="ARBA" id="ARBA00004167"/>
    </source>
</evidence>
<reference evidence="7 8" key="1">
    <citation type="journal article" date="2016" name="Nat. Commun.">
        <title>Thousands of microbial genomes shed light on interconnected biogeochemical processes in an aquifer system.</title>
        <authorList>
            <person name="Anantharaman K."/>
            <person name="Brown C.T."/>
            <person name="Hug L.A."/>
            <person name="Sharon I."/>
            <person name="Castelle C.J."/>
            <person name="Probst A.J."/>
            <person name="Thomas B.C."/>
            <person name="Singh A."/>
            <person name="Wilkins M.J."/>
            <person name="Karaoz U."/>
            <person name="Brodie E.L."/>
            <person name="Williams K.H."/>
            <person name="Hubbard S.S."/>
            <person name="Banfield J.F."/>
        </authorList>
    </citation>
    <scope>NUCLEOTIDE SEQUENCE [LARGE SCALE GENOMIC DNA]</scope>
</reference>
<feature type="transmembrane region" description="Helical" evidence="6">
    <location>
        <begin position="13"/>
        <end position="34"/>
    </location>
</feature>
<sequence length="239" mass="26522">MQKKEDGFTLLELLIVITILALLASIITPSVSGFRSKARDTRRILDLREIRKALEFYHNDQNNYPFSNFTQPYYYCDSSLGWFRSSTVGDHCDIGPLGPGSSAGPSPGDYWYSSSNLQPLVDAGYISKLPTDPSGAGAKTHYYMYKPCKDGRGYLLRGVLENPLRPYWVFTHQNLMMDKNNDHDGNITVQELNDFRTTCEGADLTAFPQCIDADWDGDGDVDSADTALGAPFAGKTTCS</sequence>
<dbReference type="InterPro" id="IPR045584">
    <property type="entry name" value="Pilin-like"/>
</dbReference>
<evidence type="ECO:0000256" key="6">
    <source>
        <dbReference type="SAM" id="Phobius"/>
    </source>
</evidence>
<dbReference type="NCBIfam" id="TIGR02532">
    <property type="entry name" value="IV_pilin_GFxxxE"/>
    <property type="match status" value="1"/>
</dbReference>
<dbReference type="EMBL" id="MHNI01000012">
    <property type="protein sequence ID" value="OGZ42974.1"/>
    <property type="molecule type" value="Genomic_DNA"/>
</dbReference>
<proteinExistence type="predicted"/>
<dbReference type="GO" id="GO:0015627">
    <property type="term" value="C:type II protein secretion system complex"/>
    <property type="evidence" value="ECO:0007669"/>
    <property type="project" value="InterPro"/>
</dbReference>
<comment type="subcellular location">
    <subcellularLocation>
        <location evidence="1">Membrane</location>
        <topology evidence="1">Single-pass membrane protein</topology>
    </subcellularLocation>
</comment>
<evidence type="ECO:0000313" key="7">
    <source>
        <dbReference type="EMBL" id="OGZ42974.1"/>
    </source>
</evidence>
<evidence type="ECO:0000256" key="4">
    <source>
        <dbReference type="ARBA" id="ARBA00022989"/>
    </source>
</evidence>
<gene>
    <name evidence="7" type="ORF">A2W41_02575</name>
</gene>
<dbReference type="InterPro" id="IPR000983">
    <property type="entry name" value="Bac_GSPG_pilin"/>
</dbReference>
<keyword evidence="4 6" id="KW-1133">Transmembrane helix</keyword>
<dbReference type="SUPFAM" id="SSF54523">
    <property type="entry name" value="Pili subunits"/>
    <property type="match status" value="1"/>
</dbReference>
<evidence type="ECO:0000256" key="5">
    <source>
        <dbReference type="ARBA" id="ARBA00023136"/>
    </source>
</evidence>
<dbReference type="InterPro" id="IPR012902">
    <property type="entry name" value="N_methyl_site"/>
</dbReference>
<evidence type="ECO:0000313" key="8">
    <source>
        <dbReference type="Proteomes" id="UP000176700"/>
    </source>
</evidence>
<keyword evidence="5 6" id="KW-0472">Membrane</keyword>
<dbReference type="Pfam" id="PF07963">
    <property type="entry name" value="N_methyl"/>
    <property type="match status" value="1"/>
</dbReference>
<organism evidence="7 8">
    <name type="scientific">Candidatus Ryanbacteria bacterium RIFCSPHIGHO2_01_45_13</name>
    <dbReference type="NCBI Taxonomy" id="1802112"/>
    <lineage>
        <taxon>Bacteria</taxon>
        <taxon>Candidatus Ryaniibacteriota</taxon>
    </lineage>
</organism>
<dbReference type="PRINTS" id="PR00813">
    <property type="entry name" value="BCTERIALGSPG"/>
</dbReference>
<dbReference type="Gene3D" id="3.30.700.10">
    <property type="entry name" value="Glycoprotein, Type 4 Pilin"/>
    <property type="match status" value="1"/>
</dbReference>
<evidence type="ECO:0000256" key="3">
    <source>
        <dbReference type="ARBA" id="ARBA00022692"/>
    </source>
</evidence>
<dbReference type="GO" id="GO:0016020">
    <property type="term" value="C:membrane"/>
    <property type="evidence" value="ECO:0007669"/>
    <property type="project" value="UniProtKB-SubCell"/>
</dbReference>
<dbReference type="AlphaFoldDB" id="A0A1G2FY15"/>
<dbReference type="GO" id="GO:0015628">
    <property type="term" value="P:protein secretion by the type II secretion system"/>
    <property type="evidence" value="ECO:0007669"/>
    <property type="project" value="InterPro"/>
</dbReference>
<dbReference type="Proteomes" id="UP000176700">
    <property type="component" value="Unassembled WGS sequence"/>
</dbReference>
<keyword evidence="2" id="KW-0488">Methylation</keyword>
<evidence type="ECO:0000256" key="2">
    <source>
        <dbReference type="ARBA" id="ARBA00022481"/>
    </source>
</evidence>